<comment type="caution">
    <text evidence="7">The sequence shown here is derived from an EMBL/GenBank/DDBJ whole genome shotgun (WGS) entry which is preliminary data.</text>
</comment>
<dbReference type="Proteomes" id="UP001186944">
    <property type="component" value="Unassembled WGS sequence"/>
</dbReference>
<dbReference type="Pfam" id="PF01158">
    <property type="entry name" value="Ribosomal_L36e"/>
    <property type="match status" value="1"/>
</dbReference>
<evidence type="ECO:0000256" key="1">
    <source>
        <dbReference type="ARBA" id="ARBA00006509"/>
    </source>
</evidence>
<accession>A0AA89BWW5</accession>
<dbReference type="Gene3D" id="1.10.10.1760">
    <property type="entry name" value="60S ribosomal protein L36"/>
    <property type="match status" value="1"/>
</dbReference>
<comment type="similarity">
    <text evidence="1">Belongs to the eukaryotic ribosomal protein eL36 family.</text>
</comment>
<name>A0AA89BWW5_PINIB</name>
<evidence type="ECO:0000256" key="3">
    <source>
        <dbReference type="ARBA" id="ARBA00022980"/>
    </source>
</evidence>
<keyword evidence="8" id="KW-1185">Reference proteome</keyword>
<keyword evidence="3" id="KW-0689">Ribosomal protein</keyword>
<evidence type="ECO:0000256" key="4">
    <source>
        <dbReference type="ARBA" id="ARBA00023274"/>
    </source>
</evidence>
<dbReference type="EMBL" id="VSWD01000007">
    <property type="protein sequence ID" value="KAK3097409.1"/>
    <property type="molecule type" value="Genomic_DNA"/>
</dbReference>
<comment type="subunit">
    <text evidence="2">Component of the large ribosomal subunit.</text>
</comment>
<dbReference type="GO" id="GO:0005840">
    <property type="term" value="C:ribosome"/>
    <property type="evidence" value="ECO:0007669"/>
    <property type="project" value="UniProtKB-KW"/>
</dbReference>
<gene>
    <name evidence="7" type="ORF">FSP39_009393</name>
</gene>
<evidence type="ECO:0000313" key="7">
    <source>
        <dbReference type="EMBL" id="KAK3097409.1"/>
    </source>
</evidence>
<dbReference type="InterPro" id="IPR000509">
    <property type="entry name" value="Ribosomal_eL36"/>
</dbReference>
<dbReference type="GO" id="GO:0006412">
    <property type="term" value="P:translation"/>
    <property type="evidence" value="ECO:0007669"/>
    <property type="project" value="InterPro"/>
</dbReference>
<keyword evidence="4" id="KW-0687">Ribonucleoprotein</keyword>
<dbReference type="InterPro" id="IPR038097">
    <property type="entry name" value="Ribosomal_eL36_sf"/>
</dbReference>
<dbReference type="AlphaFoldDB" id="A0AA89BWW5"/>
<protein>
    <recommendedName>
        <fullName evidence="5">Large ribosomal subunit protein eL36</fullName>
    </recommendedName>
    <alternativeName>
        <fullName evidence="6">60S ribosomal protein L36</fullName>
    </alternativeName>
</protein>
<dbReference type="FunFam" id="1.10.10.1760:FF:000001">
    <property type="entry name" value="60S ribosomal protein L36"/>
    <property type="match status" value="1"/>
</dbReference>
<evidence type="ECO:0000256" key="2">
    <source>
        <dbReference type="ARBA" id="ARBA00011133"/>
    </source>
</evidence>
<dbReference type="PANTHER" id="PTHR10114">
    <property type="entry name" value="60S RIBOSOMAL PROTEIN L36"/>
    <property type="match status" value="1"/>
</dbReference>
<evidence type="ECO:0000313" key="8">
    <source>
        <dbReference type="Proteomes" id="UP001186944"/>
    </source>
</evidence>
<dbReference type="GO" id="GO:0003735">
    <property type="term" value="F:structural constituent of ribosome"/>
    <property type="evidence" value="ECO:0007669"/>
    <property type="project" value="InterPro"/>
</dbReference>
<reference evidence="7" key="1">
    <citation type="submission" date="2019-08" db="EMBL/GenBank/DDBJ databases">
        <title>The improved chromosome-level genome for the pearl oyster Pinctada fucata martensii using PacBio sequencing and Hi-C.</title>
        <authorList>
            <person name="Zheng Z."/>
        </authorList>
    </citation>
    <scope>NUCLEOTIDE SEQUENCE</scope>
    <source>
        <strain evidence="7">ZZ-2019</strain>
        <tissue evidence="7">Adductor muscle</tissue>
    </source>
</reference>
<sequence>MGIKYNMAVGLNKGHKVTPVEGGRKTRPSRRKGACTKHARFVRDLVREVTGFAPYERRIQELLRISKDRRALKFAKKRVCVDFDKIKKFIFCLYILIMNFEV</sequence>
<evidence type="ECO:0000256" key="6">
    <source>
        <dbReference type="ARBA" id="ARBA00035331"/>
    </source>
</evidence>
<evidence type="ECO:0000256" key="5">
    <source>
        <dbReference type="ARBA" id="ARBA00035226"/>
    </source>
</evidence>
<dbReference type="GO" id="GO:1990904">
    <property type="term" value="C:ribonucleoprotein complex"/>
    <property type="evidence" value="ECO:0007669"/>
    <property type="project" value="UniProtKB-KW"/>
</dbReference>
<organism evidence="7 8">
    <name type="scientific">Pinctada imbricata</name>
    <name type="common">Atlantic pearl-oyster</name>
    <name type="synonym">Pinctada martensii</name>
    <dbReference type="NCBI Taxonomy" id="66713"/>
    <lineage>
        <taxon>Eukaryota</taxon>
        <taxon>Metazoa</taxon>
        <taxon>Spiralia</taxon>
        <taxon>Lophotrochozoa</taxon>
        <taxon>Mollusca</taxon>
        <taxon>Bivalvia</taxon>
        <taxon>Autobranchia</taxon>
        <taxon>Pteriomorphia</taxon>
        <taxon>Pterioida</taxon>
        <taxon>Pterioidea</taxon>
        <taxon>Pteriidae</taxon>
        <taxon>Pinctada</taxon>
    </lineage>
</organism>
<proteinExistence type="inferred from homology"/>